<sequence>MRREEQSSPQLQEKEKISLETIALQTELDKTEEPIKTEEKLSSVSTITSQKPNLLVQNSLEDNKLFSSGFGETSFSAAEADSGHITYSGPVAFSGSLSVRSDTSTPSGRSFAFPVTSSEWPKRTRKDKKDGETFFSAVDSLDQFVPKLFTLKHRGRRLGLFIFHISMALVKRISVFKTIVSQSCYHSVYQC</sequence>
<protein>
    <submittedName>
        <fullName evidence="1">Uncharacterized protein</fullName>
    </submittedName>
</protein>
<name>A0ABC8LC34_ERUVS</name>
<keyword evidence="2" id="KW-1185">Reference proteome</keyword>
<dbReference type="PANTHER" id="PTHR33914">
    <property type="entry name" value="18S PRE-RIBOSOMAL ASSEMBLY PROTEIN GAR2-LIKE PROTEIN"/>
    <property type="match status" value="1"/>
</dbReference>
<dbReference type="InterPro" id="IPR040378">
    <property type="entry name" value="BASL"/>
</dbReference>
<gene>
    <name evidence="1" type="ORF">ERUC_LOCUS33562</name>
</gene>
<dbReference type="EMBL" id="CAKOAT010504043">
    <property type="protein sequence ID" value="CAH8381079.1"/>
    <property type="molecule type" value="Genomic_DNA"/>
</dbReference>
<accession>A0ABC8LC34</accession>
<dbReference type="AlphaFoldDB" id="A0ABC8LC34"/>
<organism evidence="1 2">
    <name type="scientific">Eruca vesicaria subsp. sativa</name>
    <name type="common">Garden rocket</name>
    <name type="synonym">Eruca sativa</name>
    <dbReference type="NCBI Taxonomy" id="29727"/>
    <lineage>
        <taxon>Eukaryota</taxon>
        <taxon>Viridiplantae</taxon>
        <taxon>Streptophyta</taxon>
        <taxon>Embryophyta</taxon>
        <taxon>Tracheophyta</taxon>
        <taxon>Spermatophyta</taxon>
        <taxon>Magnoliopsida</taxon>
        <taxon>eudicotyledons</taxon>
        <taxon>Gunneridae</taxon>
        <taxon>Pentapetalae</taxon>
        <taxon>rosids</taxon>
        <taxon>malvids</taxon>
        <taxon>Brassicales</taxon>
        <taxon>Brassicaceae</taxon>
        <taxon>Brassiceae</taxon>
        <taxon>Eruca</taxon>
    </lineage>
</organism>
<reference evidence="1 2" key="1">
    <citation type="submission" date="2022-03" db="EMBL/GenBank/DDBJ databases">
        <authorList>
            <person name="Macdonald S."/>
            <person name="Ahmed S."/>
            <person name="Newling K."/>
        </authorList>
    </citation>
    <scope>NUCLEOTIDE SEQUENCE [LARGE SCALE GENOMIC DNA]</scope>
</reference>
<comment type="caution">
    <text evidence="1">The sequence shown here is derived from an EMBL/GenBank/DDBJ whole genome shotgun (WGS) entry which is preliminary data.</text>
</comment>
<dbReference type="PANTHER" id="PTHR33914:SF2">
    <property type="entry name" value="OS02G0582100 PROTEIN"/>
    <property type="match status" value="1"/>
</dbReference>
<dbReference type="Proteomes" id="UP001642260">
    <property type="component" value="Unassembled WGS sequence"/>
</dbReference>
<evidence type="ECO:0000313" key="2">
    <source>
        <dbReference type="Proteomes" id="UP001642260"/>
    </source>
</evidence>
<proteinExistence type="predicted"/>
<evidence type="ECO:0000313" key="1">
    <source>
        <dbReference type="EMBL" id="CAH8381079.1"/>
    </source>
</evidence>